<accession>A0A7G9QPD5</accession>
<dbReference type="PANTHER" id="PTHR23088:SF27">
    <property type="entry name" value="DEAMINATED GLUTATHIONE AMIDASE"/>
    <property type="match status" value="1"/>
</dbReference>
<evidence type="ECO:0000313" key="3">
    <source>
        <dbReference type="EMBL" id="QNN45210.1"/>
    </source>
</evidence>
<feature type="domain" description="CN hydrolase" evidence="2">
    <location>
        <begin position="53"/>
        <end position="279"/>
    </location>
</feature>
<proteinExistence type="inferred from homology"/>
<protein>
    <submittedName>
        <fullName evidence="3">Carbon-nitrogen hydrolase family protein</fullName>
    </submittedName>
</protein>
<dbReference type="SUPFAM" id="SSF56317">
    <property type="entry name" value="Carbon-nitrogen hydrolase"/>
    <property type="match status" value="1"/>
</dbReference>
<evidence type="ECO:0000259" key="2">
    <source>
        <dbReference type="PROSITE" id="PS50263"/>
    </source>
</evidence>
<dbReference type="KEGG" id="tbv:H9L17_08090"/>
<reference evidence="3 4" key="1">
    <citation type="submission" date="2020-08" db="EMBL/GenBank/DDBJ databases">
        <title>Genome sequence of Thermomonas brevis KACC 16975T.</title>
        <authorList>
            <person name="Hyun D.-W."/>
            <person name="Bae J.-W."/>
        </authorList>
    </citation>
    <scope>NUCLEOTIDE SEQUENCE [LARGE SCALE GENOMIC DNA]</scope>
    <source>
        <strain evidence="3 4">KACC 16975</strain>
    </source>
</reference>
<organism evidence="3 4">
    <name type="scientific">Thermomonas brevis</name>
    <dbReference type="NCBI Taxonomy" id="215691"/>
    <lineage>
        <taxon>Bacteria</taxon>
        <taxon>Pseudomonadati</taxon>
        <taxon>Pseudomonadota</taxon>
        <taxon>Gammaproteobacteria</taxon>
        <taxon>Lysobacterales</taxon>
        <taxon>Lysobacteraceae</taxon>
        <taxon>Thermomonas</taxon>
    </lineage>
</organism>
<dbReference type="Gene3D" id="3.60.110.10">
    <property type="entry name" value="Carbon-nitrogen hydrolase"/>
    <property type="match status" value="1"/>
</dbReference>
<dbReference type="EMBL" id="CP060711">
    <property type="protein sequence ID" value="QNN45210.1"/>
    <property type="molecule type" value="Genomic_DNA"/>
</dbReference>
<dbReference type="PROSITE" id="PS01227">
    <property type="entry name" value="UPF0012"/>
    <property type="match status" value="1"/>
</dbReference>
<name>A0A7G9QPD5_9GAMM</name>
<dbReference type="InterPro" id="IPR036526">
    <property type="entry name" value="C-N_Hydrolase_sf"/>
</dbReference>
<comment type="similarity">
    <text evidence="1">Belongs to the carbon-nitrogen hydrolase superfamily. NIT1/NIT2 family.</text>
</comment>
<dbReference type="Proteomes" id="UP000515977">
    <property type="component" value="Chromosome"/>
</dbReference>
<gene>
    <name evidence="3" type="ORF">H9L17_08090</name>
</gene>
<keyword evidence="4" id="KW-1185">Reference proteome</keyword>
<dbReference type="PROSITE" id="PS50263">
    <property type="entry name" value="CN_HYDROLASE"/>
    <property type="match status" value="1"/>
</dbReference>
<evidence type="ECO:0000256" key="1">
    <source>
        <dbReference type="ARBA" id="ARBA00010613"/>
    </source>
</evidence>
<sequence length="332" mass="35894">MEPARRHTAALAPLAPPVSRNWPHTARAAAATVAPSQESGERVLEHSANAGGFGIAGLQLAYGPGDNLERIGAEVAAVAKRFPWVRMVMTGELCGFGASPEFAQCMPGEAEGFFRDLARRHDLWLVPGSLYERRDDAVFNTTPVIDPRGEVVARYRKVFPFAPYERGIACGDEFVVFDVPGAGRFGISICYDMWFPETTRSLASMGAEVILHPTMTNTIDRDVEVAIARASAATNQCYFIDVNVAGDLGVGGSVICGPGGEVIHQAGSGREIIAVEIDFAYLRRCRERGWQGLGQPLKSFRDNPVVYPAYGAGRADSDALARLGPLERPQRD</sequence>
<keyword evidence="3" id="KW-0378">Hydrolase</keyword>
<dbReference type="Pfam" id="PF00795">
    <property type="entry name" value="CN_hydrolase"/>
    <property type="match status" value="1"/>
</dbReference>
<dbReference type="InterPro" id="IPR001110">
    <property type="entry name" value="UPF0012_CS"/>
</dbReference>
<dbReference type="PANTHER" id="PTHR23088">
    <property type="entry name" value="NITRILASE-RELATED"/>
    <property type="match status" value="1"/>
</dbReference>
<dbReference type="AlphaFoldDB" id="A0A7G9QPD5"/>
<dbReference type="GO" id="GO:0016787">
    <property type="term" value="F:hydrolase activity"/>
    <property type="evidence" value="ECO:0007669"/>
    <property type="project" value="UniProtKB-KW"/>
</dbReference>
<dbReference type="CDD" id="cd07197">
    <property type="entry name" value="nitrilase"/>
    <property type="match status" value="1"/>
</dbReference>
<evidence type="ECO:0000313" key="4">
    <source>
        <dbReference type="Proteomes" id="UP000515977"/>
    </source>
</evidence>
<dbReference type="InterPro" id="IPR003010">
    <property type="entry name" value="C-N_Hydrolase"/>
</dbReference>